<accession>A0A914KZL7</accession>
<keyword evidence="1" id="KW-1185">Reference proteome</keyword>
<dbReference type="WBParaSite" id="Minc3s00179g06898">
    <property type="protein sequence ID" value="Minc3s00179g06898"/>
    <property type="gene ID" value="Minc3s00179g06898"/>
</dbReference>
<reference evidence="2" key="1">
    <citation type="submission" date="2022-11" db="UniProtKB">
        <authorList>
            <consortium name="WormBaseParasite"/>
        </authorList>
    </citation>
    <scope>IDENTIFICATION</scope>
</reference>
<protein>
    <submittedName>
        <fullName evidence="2">Uncharacterized protein</fullName>
    </submittedName>
</protein>
<evidence type="ECO:0000313" key="2">
    <source>
        <dbReference type="WBParaSite" id="Minc3s00179g06898"/>
    </source>
</evidence>
<dbReference type="AlphaFoldDB" id="A0A914KZL7"/>
<sequence>MSYRKKNARKGKMLGKMLGLFRTQQDVNRSGYCGLGYRRAITTFIVIESGTSRYCSI</sequence>
<evidence type="ECO:0000313" key="1">
    <source>
        <dbReference type="Proteomes" id="UP000887563"/>
    </source>
</evidence>
<proteinExistence type="predicted"/>
<dbReference type="Proteomes" id="UP000887563">
    <property type="component" value="Unplaced"/>
</dbReference>
<organism evidence="1 2">
    <name type="scientific">Meloidogyne incognita</name>
    <name type="common">Southern root-knot nematode worm</name>
    <name type="synonym">Oxyuris incognita</name>
    <dbReference type="NCBI Taxonomy" id="6306"/>
    <lineage>
        <taxon>Eukaryota</taxon>
        <taxon>Metazoa</taxon>
        <taxon>Ecdysozoa</taxon>
        <taxon>Nematoda</taxon>
        <taxon>Chromadorea</taxon>
        <taxon>Rhabditida</taxon>
        <taxon>Tylenchina</taxon>
        <taxon>Tylenchomorpha</taxon>
        <taxon>Tylenchoidea</taxon>
        <taxon>Meloidogynidae</taxon>
        <taxon>Meloidogyninae</taxon>
        <taxon>Meloidogyne</taxon>
        <taxon>Meloidogyne incognita group</taxon>
    </lineage>
</organism>
<name>A0A914KZL7_MELIC</name>